<evidence type="ECO:0000256" key="1">
    <source>
        <dbReference type="ARBA" id="ARBA00022612"/>
    </source>
</evidence>
<dbReference type="InterPro" id="IPR035421">
    <property type="entry name" value="Terminase_6C"/>
</dbReference>
<evidence type="ECO:0000313" key="3">
    <source>
        <dbReference type="EMBL" id="MDP1027100.1"/>
    </source>
</evidence>
<gene>
    <name evidence="3" type="primary">terL</name>
    <name evidence="3" type="ORF">Q5H91_07740</name>
</gene>
<dbReference type="InterPro" id="IPR027417">
    <property type="entry name" value="P-loop_NTPase"/>
</dbReference>
<reference evidence="3 4" key="1">
    <citation type="submission" date="2023-07" db="EMBL/GenBank/DDBJ databases">
        <authorList>
            <person name="Kim M.K."/>
        </authorList>
    </citation>
    <scope>NUCLEOTIDE SEQUENCE [LARGE SCALE GENOMIC DNA]</scope>
    <source>
        <strain evidence="3 4">KR1UV-12</strain>
    </source>
</reference>
<dbReference type="Pfam" id="PF17289">
    <property type="entry name" value="Terminase_6C"/>
    <property type="match status" value="1"/>
</dbReference>
<comment type="caution">
    <text evidence="3">The sequence shown here is derived from an EMBL/GenBank/DDBJ whole genome shotgun (WGS) entry which is preliminary data.</text>
</comment>
<dbReference type="Gene3D" id="3.30.420.240">
    <property type="match status" value="1"/>
</dbReference>
<sequence length="485" mass="55592">MTAYDPRVLAAARREYLPLFLSKAFETLHPGEPPLARAWYLDAMCHALQEVERGDERRLVITVPPRHLKSVTASVAFVAWALGRDPTLKVMVASYSQDLSRLHAGQFRTLLEARWYQELFPNTRIADGGNRALEIETTRGGVRKAVSVAGSVTGFGADLIIVDDCMKADEVRSQAAREEVKGWFGNTLFTRLNNKQTGRIISIQQRLHEDDLPAMLLERGYRHLNLPSIAEREEKVPIGPNRFHTRTIGDLLNPERESRQLLEQIRRELGPAVFSAQYQQNPVTPDGNAIRMEWFKTYTEAPARTDFTKVVQSWDTGMSAAPTSDYSVCTTWGFRDHKWYLVDVYRNRLDYPDLKREVIRLGKRWKVDRVLIEDAGAGKSLAQDLRLQGIFQLRLCKAVIDKEARFTGCFGEIEEGNILLPSAAPWLDDFCKELRGFPLGKHDDQVDSVSQFINHQRKQWAWVLSTYDERTGRPNRPVHHQRRPW</sequence>
<keyword evidence="4" id="KW-1185">Reference proteome</keyword>
<feature type="domain" description="Terminase large subunit gp17-like C-terminal" evidence="2">
    <location>
        <begin position="313"/>
        <end position="455"/>
    </location>
</feature>
<dbReference type="RefSeq" id="WP_305172797.1">
    <property type="nucleotide sequence ID" value="NZ_JAUUDS010000002.1"/>
</dbReference>
<accession>A0ABT9EJG0</accession>
<dbReference type="Pfam" id="PF03237">
    <property type="entry name" value="Terminase_6N"/>
    <property type="match status" value="1"/>
</dbReference>
<proteinExistence type="predicted"/>
<keyword evidence="1" id="KW-1188">Viral release from host cell</keyword>
<organism evidence="3 4">
    <name type="scientific">Sphingomonas aurea</name>
    <dbReference type="NCBI Taxonomy" id="3063994"/>
    <lineage>
        <taxon>Bacteria</taxon>
        <taxon>Pseudomonadati</taxon>
        <taxon>Pseudomonadota</taxon>
        <taxon>Alphaproteobacteria</taxon>
        <taxon>Sphingomonadales</taxon>
        <taxon>Sphingomonadaceae</taxon>
        <taxon>Sphingomonas</taxon>
    </lineage>
</organism>
<protein>
    <submittedName>
        <fullName evidence="3">Phage terminase large subunit</fullName>
    </submittedName>
</protein>
<dbReference type="NCBIfam" id="TIGR01630">
    <property type="entry name" value="psiM2_ORF9"/>
    <property type="match status" value="1"/>
</dbReference>
<name>A0ABT9EJG0_9SPHN</name>
<dbReference type="Proteomes" id="UP001230685">
    <property type="component" value="Unassembled WGS sequence"/>
</dbReference>
<dbReference type="InterPro" id="IPR006517">
    <property type="entry name" value="Phage_terminase_lsu-like_C"/>
</dbReference>
<dbReference type="Gene3D" id="3.40.50.300">
    <property type="entry name" value="P-loop containing nucleotide triphosphate hydrolases"/>
    <property type="match status" value="1"/>
</dbReference>
<dbReference type="EMBL" id="JAUUDS010000002">
    <property type="protein sequence ID" value="MDP1027100.1"/>
    <property type="molecule type" value="Genomic_DNA"/>
</dbReference>
<evidence type="ECO:0000313" key="4">
    <source>
        <dbReference type="Proteomes" id="UP001230685"/>
    </source>
</evidence>
<evidence type="ECO:0000259" key="2">
    <source>
        <dbReference type="Pfam" id="PF17289"/>
    </source>
</evidence>